<dbReference type="CDD" id="cd06410">
    <property type="entry name" value="PB1_UP2"/>
    <property type="match status" value="1"/>
</dbReference>
<dbReference type="InterPro" id="IPR000270">
    <property type="entry name" value="PB1_dom"/>
</dbReference>
<dbReference type="EMBL" id="CAMGYJ010000006">
    <property type="protein sequence ID" value="CAI0439516.1"/>
    <property type="molecule type" value="Genomic_DNA"/>
</dbReference>
<keyword evidence="4" id="KW-1185">Reference proteome</keyword>
<accession>A0AAV0LZK5</accession>
<dbReference type="Gene3D" id="3.10.20.90">
    <property type="entry name" value="Phosphatidylinositol 3-kinase Catalytic Subunit, Chain A, domain 1"/>
    <property type="match status" value="1"/>
</dbReference>
<evidence type="ECO:0000256" key="1">
    <source>
        <dbReference type="SAM" id="MobiDB-lite"/>
    </source>
</evidence>
<feature type="compositionally biased region" description="Basic residues" evidence="1">
    <location>
        <begin position="291"/>
        <end position="303"/>
    </location>
</feature>
<proteinExistence type="predicted"/>
<dbReference type="Proteomes" id="UP001154282">
    <property type="component" value="Unassembled WGS sequence"/>
</dbReference>
<dbReference type="PANTHER" id="PTHR31066">
    <property type="entry name" value="OS05G0427100 PROTEIN-RELATED"/>
    <property type="match status" value="1"/>
</dbReference>
<feature type="compositionally biased region" description="Basic and acidic residues" evidence="1">
    <location>
        <begin position="304"/>
        <end position="321"/>
    </location>
</feature>
<evidence type="ECO:0000313" key="3">
    <source>
        <dbReference type="EMBL" id="CAI0439516.1"/>
    </source>
</evidence>
<dbReference type="InterPro" id="IPR053198">
    <property type="entry name" value="Gynoecium_Dev_Regulator"/>
</dbReference>
<dbReference type="SUPFAM" id="SSF54277">
    <property type="entry name" value="CAD &amp; PB1 domains"/>
    <property type="match status" value="1"/>
</dbReference>
<name>A0AAV0LZK5_9ROSI</name>
<comment type="caution">
    <text evidence="3">The sequence shown here is derived from an EMBL/GenBank/DDBJ whole genome shotgun (WGS) entry which is preliminary data.</text>
</comment>
<gene>
    <name evidence="3" type="ORF">LITE_LOCUS26173</name>
</gene>
<evidence type="ECO:0000259" key="2">
    <source>
        <dbReference type="SMART" id="SM00666"/>
    </source>
</evidence>
<feature type="compositionally biased region" description="Polar residues" evidence="1">
    <location>
        <begin position="202"/>
        <end position="215"/>
    </location>
</feature>
<organism evidence="3 4">
    <name type="scientific">Linum tenue</name>
    <dbReference type="NCBI Taxonomy" id="586396"/>
    <lineage>
        <taxon>Eukaryota</taxon>
        <taxon>Viridiplantae</taxon>
        <taxon>Streptophyta</taxon>
        <taxon>Embryophyta</taxon>
        <taxon>Tracheophyta</taxon>
        <taxon>Spermatophyta</taxon>
        <taxon>Magnoliopsida</taxon>
        <taxon>eudicotyledons</taxon>
        <taxon>Gunneridae</taxon>
        <taxon>Pentapetalae</taxon>
        <taxon>rosids</taxon>
        <taxon>fabids</taxon>
        <taxon>Malpighiales</taxon>
        <taxon>Linaceae</taxon>
        <taxon>Linum</taxon>
    </lineage>
</organism>
<dbReference type="PANTHER" id="PTHR31066:SF47">
    <property type="entry name" value="PB1 DOMAIN-CONTAINING PROTEIN"/>
    <property type="match status" value="1"/>
</dbReference>
<dbReference type="Pfam" id="PF00564">
    <property type="entry name" value="PB1"/>
    <property type="match status" value="1"/>
</dbReference>
<feature type="region of interest" description="Disordered" evidence="1">
    <location>
        <begin position="202"/>
        <end position="328"/>
    </location>
</feature>
<sequence length="392" mass="43526">MSQELSGRISSSAVDCNQKAVSVSSSAATGEDSASGSAASSPTSRVKFLCSHGGKIMLRPPDGLLKYVGGETRVIAVPRDIRFSDLMKKLKAEFESDVVLKYQVVPEDLDILVSVRNDEDLKHMLEEYYRHESEGITKFRAFLFPSNPSLLDSQAPISSDPHAAEQRYMEAVNGSTYHRSGFHNSRQPSTLGRPTFSISACNSPNCGSPESNRSEPVSPEPGNFMMSSNNPLSGKHSMSRVHSSPSLCSLNSYQQQQQSNSSSSSNMGSNHHQIYRPYPHYYHQQQQQQLHHPHSYQQHHLKPPSHDPHRLSPGLSRHDMVRGPSSSSAINAHHQYYSNSRHNNNVGMGVAGNKYGYQDEHNGYSPAYNRNFDRMDSLRSSSRMGVDRGDMS</sequence>
<dbReference type="AlphaFoldDB" id="A0AAV0LZK5"/>
<evidence type="ECO:0000313" key="4">
    <source>
        <dbReference type="Proteomes" id="UP001154282"/>
    </source>
</evidence>
<dbReference type="SMART" id="SM00666">
    <property type="entry name" value="PB1"/>
    <property type="match status" value="1"/>
</dbReference>
<protein>
    <recommendedName>
        <fullName evidence="2">PB1 domain-containing protein</fullName>
    </recommendedName>
</protein>
<feature type="compositionally biased region" description="Low complexity" evidence="1">
    <location>
        <begin position="249"/>
        <end position="290"/>
    </location>
</feature>
<feature type="domain" description="PB1" evidence="2">
    <location>
        <begin position="60"/>
        <end position="146"/>
    </location>
</feature>
<reference evidence="3" key="1">
    <citation type="submission" date="2022-08" db="EMBL/GenBank/DDBJ databases">
        <authorList>
            <person name="Gutierrez-Valencia J."/>
        </authorList>
    </citation>
    <scope>NUCLEOTIDE SEQUENCE</scope>
</reference>